<sequence>MNIHCEGGPIHVKVHLLLASGDLIGCQEIAHHTRNNSEYGCRQCRIKTTSEISPAGKGRGRYYPGTETMSDLRTDNEFVRGMPDFGIKKATLFGQLKAFHGYSFFGLDEMHCIGANVTRKLWDMIIGNFPTNVNSTIKLRRGPCSDIGRAIVDSGSALPSRIFEGAFRDVSKKAGLMRSVDWIMFLQLIVPTLVFEQLVEEYGRDSHQVQALMSLVIGCTLSLQWEIDREDHSNIKKHLHAWHLHMKNKMDHNLYTVNFHLLRHFHDIIEKLGPLRGYSTRSAERAIGELPSNQYIIPDEDDEYEKMILWNHHAASVTNYNEKYHFIKYLTNYWNFQFRDNRVLDSILDNNIRVGKQFIKGDIIFHCQEYPSTA</sequence>
<proteinExistence type="predicted"/>
<gene>
    <name evidence="1" type="ORF">INT45_010985</name>
</gene>
<evidence type="ECO:0000313" key="1">
    <source>
        <dbReference type="EMBL" id="KAG2209683.1"/>
    </source>
</evidence>
<accession>A0A8H7RHE0</accession>
<name>A0A8H7RHE0_9FUNG</name>
<comment type="caution">
    <text evidence="1">The sequence shown here is derived from an EMBL/GenBank/DDBJ whole genome shotgun (WGS) entry which is preliminary data.</text>
</comment>
<keyword evidence="2" id="KW-1185">Reference proteome</keyword>
<reference evidence="1 2" key="1">
    <citation type="submission" date="2020-12" db="EMBL/GenBank/DDBJ databases">
        <title>Metabolic potential, ecology and presence of endohyphal bacteria is reflected in genomic diversity of Mucoromycotina.</title>
        <authorList>
            <person name="Muszewska A."/>
            <person name="Okrasinska A."/>
            <person name="Steczkiewicz K."/>
            <person name="Drgas O."/>
            <person name="Orlowska M."/>
            <person name="Perlinska-Lenart U."/>
            <person name="Aleksandrzak-Piekarczyk T."/>
            <person name="Szatraj K."/>
            <person name="Zielenkiewicz U."/>
            <person name="Pilsyk S."/>
            <person name="Malc E."/>
            <person name="Mieczkowski P."/>
            <person name="Kruszewska J.S."/>
            <person name="Biernat P."/>
            <person name="Pawlowska J."/>
        </authorList>
    </citation>
    <scope>NUCLEOTIDE SEQUENCE [LARGE SCALE GENOMIC DNA]</scope>
    <source>
        <strain evidence="1 2">CBS 142.35</strain>
    </source>
</reference>
<dbReference type="Proteomes" id="UP000646827">
    <property type="component" value="Unassembled WGS sequence"/>
</dbReference>
<dbReference type="EMBL" id="JAEPRB010000959">
    <property type="protein sequence ID" value="KAG2209683.1"/>
    <property type="molecule type" value="Genomic_DNA"/>
</dbReference>
<protein>
    <submittedName>
        <fullName evidence="1">Uncharacterized protein</fullName>
    </submittedName>
</protein>
<dbReference type="OrthoDB" id="2290427at2759"/>
<evidence type="ECO:0000313" key="2">
    <source>
        <dbReference type="Proteomes" id="UP000646827"/>
    </source>
</evidence>
<organism evidence="1 2">
    <name type="scientific">Circinella minor</name>
    <dbReference type="NCBI Taxonomy" id="1195481"/>
    <lineage>
        <taxon>Eukaryota</taxon>
        <taxon>Fungi</taxon>
        <taxon>Fungi incertae sedis</taxon>
        <taxon>Mucoromycota</taxon>
        <taxon>Mucoromycotina</taxon>
        <taxon>Mucoromycetes</taxon>
        <taxon>Mucorales</taxon>
        <taxon>Lichtheimiaceae</taxon>
        <taxon>Circinella</taxon>
    </lineage>
</organism>
<dbReference type="AlphaFoldDB" id="A0A8H7RHE0"/>